<feature type="domain" description="CCHC-type" evidence="3">
    <location>
        <begin position="143"/>
        <end position="158"/>
    </location>
</feature>
<dbReference type="SUPFAM" id="SSF56672">
    <property type="entry name" value="DNA/RNA polymerases"/>
    <property type="match status" value="1"/>
</dbReference>
<dbReference type="InterPro" id="IPR043502">
    <property type="entry name" value="DNA/RNA_pol_sf"/>
</dbReference>
<feature type="compositionally biased region" description="Basic and acidic residues" evidence="2">
    <location>
        <begin position="170"/>
        <end position="179"/>
    </location>
</feature>
<evidence type="ECO:0000259" key="3">
    <source>
        <dbReference type="PROSITE" id="PS50158"/>
    </source>
</evidence>
<sequence length="594" mass="69020">MRHDHGKHSWPWWREQIISKWENDSWSFKLENSFEEAIFNIERDRHMSLFLKQKERLTALHPDMSETMVHKRILSKCGGDLEHTIRSRCIEPFSTADYINAMEDITTRTKICRNWYKPPMDNKTSGKPIPKPNKPPDKAPLECHKCGSTSHLATTCPKNTIINDIEIEKEDTKETKEVSVNESDSEPSEEEEFPDELSIENIKVSFEVTEVDTHLPQYSDECVDLIHVQDAKRQKPKPARGEGYTAGSSCITNIVINNREAKINLDSGAFCTCVGKDYLYKIYTNWQDKLMPIEGIKFSSASQNMHPFGIFEAEMIFPHPTGSIRLKVEFVVMNNCTSQHFILGNDYLNIYGIDINNHKDRYFTIGENKRQKSAFPQEKREITIIRQAKIVNKEKFVSDQLIEAQIGHEVEIILNVERPYPPLLGRPAYPASSRAREALESHFNELMKLGLLRKVGHNEEVEVTTPVIITWHNDKSRMVGDFRALNTYTIPDRYPIPRIHETLTQLSKERFITSMDVLKGFHQNFLTPHARKLLRIIAHCGIYEYLRIPFDIKNAPSHYQRRMNTIFPHELSEEWLIVYINGIIICSETWKLHL</sequence>
<protein>
    <recommendedName>
        <fullName evidence="3">CCHC-type domain-containing protein</fullName>
    </recommendedName>
</protein>
<dbReference type="InterPro" id="IPR001878">
    <property type="entry name" value="Znf_CCHC"/>
</dbReference>
<keyword evidence="1" id="KW-0863">Zinc-finger</keyword>
<dbReference type="Proteomes" id="UP000765509">
    <property type="component" value="Unassembled WGS sequence"/>
</dbReference>
<dbReference type="EMBL" id="AVOT02025407">
    <property type="protein sequence ID" value="MBW0516679.1"/>
    <property type="molecule type" value="Genomic_DNA"/>
</dbReference>
<dbReference type="InterPro" id="IPR021109">
    <property type="entry name" value="Peptidase_aspartic_dom_sf"/>
</dbReference>
<dbReference type="PANTHER" id="PTHR24559:SF444">
    <property type="entry name" value="REVERSE TRANSCRIPTASE DOMAIN-CONTAINING PROTEIN"/>
    <property type="match status" value="1"/>
</dbReference>
<dbReference type="AlphaFoldDB" id="A0A9Q3E8H3"/>
<dbReference type="GO" id="GO:0008270">
    <property type="term" value="F:zinc ion binding"/>
    <property type="evidence" value="ECO:0007669"/>
    <property type="project" value="UniProtKB-KW"/>
</dbReference>
<dbReference type="Gene3D" id="3.30.70.270">
    <property type="match status" value="1"/>
</dbReference>
<dbReference type="GO" id="GO:0003676">
    <property type="term" value="F:nucleic acid binding"/>
    <property type="evidence" value="ECO:0007669"/>
    <property type="project" value="InterPro"/>
</dbReference>
<evidence type="ECO:0000256" key="1">
    <source>
        <dbReference type="PROSITE-ProRule" id="PRU00047"/>
    </source>
</evidence>
<dbReference type="InterPro" id="IPR000477">
    <property type="entry name" value="RT_dom"/>
</dbReference>
<comment type="caution">
    <text evidence="4">The sequence shown here is derived from an EMBL/GenBank/DDBJ whole genome shotgun (WGS) entry which is preliminary data.</text>
</comment>
<evidence type="ECO:0000313" key="4">
    <source>
        <dbReference type="EMBL" id="MBW0516679.1"/>
    </source>
</evidence>
<keyword evidence="5" id="KW-1185">Reference proteome</keyword>
<feature type="compositionally biased region" description="Acidic residues" evidence="2">
    <location>
        <begin position="183"/>
        <end position="195"/>
    </location>
</feature>
<evidence type="ECO:0000256" key="2">
    <source>
        <dbReference type="SAM" id="MobiDB-lite"/>
    </source>
</evidence>
<feature type="region of interest" description="Disordered" evidence="2">
    <location>
        <begin position="167"/>
        <end position="195"/>
    </location>
</feature>
<organism evidence="4 5">
    <name type="scientific">Austropuccinia psidii MF-1</name>
    <dbReference type="NCBI Taxonomy" id="1389203"/>
    <lineage>
        <taxon>Eukaryota</taxon>
        <taxon>Fungi</taxon>
        <taxon>Dikarya</taxon>
        <taxon>Basidiomycota</taxon>
        <taxon>Pucciniomycotina</taxon>
        <taxon>Pucciniomycetes</taxon>
        <taxon>Pucciniales</taxon>
        <taxon>Sphaerophragmiaceae</taxon>
        <taxon>Austropuccinia</taxon>
    </lineage>
</organism>
<evidence type="ECO:0000313" key="5">
    <source>
        <dbReference type="Proteomes" id="UP000765509"/>
    </source>
</evidence>
<dbReference type="PANTHER" id="PTHR24559">
    <property type="entry name" value="TRANSPOSON TY3-I GAG-POL POLYPROTEIN"/>
    <property type="match status" value="1"/>
</dbReference>
<dbReference type="CDD" id="cd01647">
    <property type="entry name" value="RT_LTR"/>
    <property type="match status" value="1"/>
</dbReference>
<proteinExistence type="predicted"/>
<reference evidence="4" key="1">
    <citation type="submission" date="2021-03" db="EMBL/GenBank/DDBJ databases">
        <title>Draft genome sequence of rust myrtle Austropuccinia psidii MF-1, a brazilian biotype.</title>
        <authorList>
            <person name="Quecine M.C."/>
            <person name="Pachon D.M.R."/>
            <person name="Bonatelli M.L."/>
            <person name="Correr F.H."/>
            <person name="Franceschini L.M."/>
            <person name="Leite T.F."/>
            <person name="Margarido G.R.A."/>
            <person name="Almeida C.A."/>
            <person name="Ferrarezi J.A."/>
            <person name="Labate C.A."/>
        </authorList>
    </citation>
    <scope>NUCLEOTIDE SEQUENCE</scope>
    <source>
        <strain evidence="4">MF-1</strain>
    </source>
</reference>
<keyword evidence="1" id="KW-0862">Zinc</keyword>
<name>A0A9Q3E8H3_9BASI</name>
<dbReference type="InterPro" id="IPR053134">
    <property type="entry name" value="RNA-dir_DNA_polymerase"/>
</dbReference>
<dbReference type="Gene3D" id="2.40.70.10">
    <property type="entry name" value="Acid Proteases"/>
    <property type="match status" value="1"/>
</dbReference>
<dbReference type="Pfam" id="PF00078">
    <property type="entry name" value="RVT_1"/>
    <property type="match status" value="1"/>
</dbReference>
<dbReference type="Gene3D" id="3.10.10.10">
    <property type="entry name" value="HIV Type 1 Reverse Transcriptase, subunit A, domain 1"/>
    <property type="match status" value="1"/>
</dbReference>
<dbReference type="CDD" id="cd14279">
    <property type="entry name" value="CUE"/>
    <property type="match status" value="1"/>
</dbReference>
<dbReference type="InterPro" id="IPR043128">
    <property type="entry name" value="Rev_trsase/Diguanyl_cyclase"/>
</dbReference>
<dbReference type="OrthoDB" id="6776860at2759"/>
<gene>
    <name evidence="4" type="ORF">O181_056394</name>
</gene>
<dbReference type="SUPFAM" id="SSF50630">
    <property type="entry name" value="Acid proteases"/>
    <property type="match status" value="1"/>
</dbReference>
<accession>A0A9Q3E8H3</accession>
<dbReference type="PROSITE" id="PS50158">
    <property type="entry name" value="ZF_CCHC"/>
    <property type="match status" value="1"/>
</dbReference>
<keyword evidence="1" id="KW-0479">Metal-binding</keyword>